<evidence type="ECO:0000256" key="9">
    <source>
        <dbReference type="ARBA" id="ARBA00023004"/>
    </source>
</evidence>
<evidence type="ECO:0000256" key="23">
    <source>
        <dbReference type="ARBA" id="ARBA00066725"/>
    </source>
</evidence>
<dbReference type="EC" id="1.14.11.33" evidence="23"/>
<dbReference type="AlphaFoldDB" id="A0A8B8IXV7"/>
<evidence type="ECO:0000256" key="10">
    <source>
        <dbReference type="ARBA" id="ARBA00023204"/>
    </source>
</evidence>
<comment type="catalytic activity">
    <reaction evidence="19">
        <text>a 1,N(6)-etheno-2'-deoxyadenosine in double-stranded DNA + 2-oxoglutarate + O2 + H2O = a 2'-deoxyadenosine in double-stranded DNA + glyoxal + succinate + CO2</text>
        <dbReference type="Rhea" id="RHEA:70463"/>
        <dbReference type="Rhea" id="RHEA-COMP:17897"/>
        <dbReference type="Rhea" id="RHEA-COMP:17903"/>
        <dbReference type="ChEBI" id="CHEBI:15377"/>
        <dbReference type="ChEBI" id="CHEBI:15379"/>
        <dbReference type="ChEBI" id="CHEBI:16526"/>
        <dbReference type="ChEBI" id="CHEBI:16810"/>
        <dbReference type="ChEBI" id="CHEBI:30031"/>
        <dbReference type="ChEBI" id="CHEBI:34779"/>
        <dbReference type="ChEBI" id="CHEBI:90615"/>
        <dbReference type="ChEBI" id="CHEBI:189583"/>
    </reaction>
    <physiologicalReaction direction="left-to-right" evidence="19">
        <dbReference type="Rhea" id="RHEA:70464"/>
    </physiologicalReaction>
</comment>
<evidence type="ECO:0000256" key="27">
    <source>
        <dbReference type="PIRSR" id="PIRSR632852-1"/>
    </source>
</evidence>
<comment type="catalytic activity">
    <reaction evidence="18">
        <text>a 3,N(4)-etheno-2'-deoxycytidine in single-stranded DNA + 2-oxoglutarate + O2 + H2O = a 2'-deoxycytidine in single-stranded DNA + glyoxal + succinate + CO2</text>
        <dbReference type="Rhea" id="RHEA:70471"/>
        <dbReference type="Rhea" id="RHEA-COMP:12846"/>
        <dbReference type="Rhea" id="RHEA-COMP:17906"/>
        <dbReference type="ChEBI" id="CHEBI:15377"/>
        <dbReference type="ChEBI" id="CHEBI:15379"/>
        <dbReference type="ChEBI" id="CHEBI:16526"/>
        <dbReference type="ChEBI" id="CHEBI:16810"/>
        <dbReference type="ChEBI" id="CHEBI:30031"/>
        <dbReference type="ChEBI" id="CHEBI:34779"/>
        <dbReference type="ChEBI" id="CHEBI:85452"/>
        <dbReference type="ChEBI" id="CHEBI:189585"/>
    </reaction>
    <physiologicalReaction direction="left-to-right" evidence="18">
        <dbReference type="Rhea" id="RHEA:70472"/>
    </physiologicalReaction>
</comment>
<comment type="catalytic activity">
    <reaction evidence="20">
        <text>an N(1)-methyl-2'-deoxyadenosine in double-stranded DNA + 2-oxoglutarate + O2 = a 2'-deoxyadenosine in double-stranded DNA + formaldehyde + succinate + CO2 + H(+)</text>
        <dbReference type="Rhea" id="RHEA:70443"/>
        <dbReference type="Rhea" id="RHEA-COMP:14236"/>
        <dbReference type="Rhea" id="RHEA-COMP:17897"/>
        <dbReference type="ChEBI" id="CHEBI:15378"/>
        <dbReference type="ChEBI" id="CHEBI:15379"/>
        <dbReference type="ChEBI" id="CHEBI:16526"/>
        <dbReference type="ChEBI" id="CHEBI:16810"/>
        <dbReference type="ChEBI" id="CHEBI:16842"/>
        <dbReference type="ChEBI" id="CHEBI:30031"/>
        <dbReference type="ChEBI" id="CHEBI:90615"/>
        <dbReference type="ChEBI" id="CHEBI:139096"/>
    </reaction>
    <physiologicalReaction direction="left-to-right" evidence="20">
        <dbReference type="Rhea" id="RHEA:70444"/>
    </physiologicalReaction>
</comment>
<comment type="catalytic activity">
    <reaction evidence="12">
        <text>an N(1)-methyl-2'-deoxyadenosine in single-stranded DNA + 2-oxoglutarate + O2 = a 2'-deoxyadenosine in single-stranded DNA + formaldehyde + succinate + CO2 + H(+)</text>
        <dbReference type="Rhea" id="RHEA:70447"/>
        <dbReference type="Rhea" id="RHEA-COMP:17895"/>
        <dbReference type="Rhea" id="RHEA-COMP:17896"/>
        <dbReference type="ChEBI" id="CHEBI:15378"/>
        <dbReference type="ChEBI" id="CHEBI:15379"/>
        <dbReference type="ChEBI" id="CHEBI:16526"/>
        <dbReference type="ChEBI" id="CHEBI:16810"/>
        <dbReference type="ChEBI" id="CHEBI:16842"/>
        <dbReference type="ChEBI" id="CHEBI:30031"/>
        <dbReference type="ChEBI" id="CHEBI:90615"/>
        <dbReference type="ChEBI" id="CHEBI:139096"/>
    </reaction>
    <physiologicalReaction direction="left-to-right" evidence="12">
        <dbReference type="Rhea" id="RHEA:70448"/>
    </physiologicalReaction>
</comment>
<dbReference type="InterPro" id="IPR005123">
    <property type="entry name" value="Oxoglu/Fe-dep_dioxygenase_dom"/>
</dbReference>
<gene>
    <name evidence="30" type="primary">LOC113404767</name>
</gene>
<keyword evidence="9" id="KW-0408">Iron</keyword>
<comment type="catalytic activity">
    <reaction evidence="15">
        <text>an N(3)-methyl-2'-deoxycytidine in double-stranded DNA + 2-oxoglutarate + O2 = a 2'-deoxycytidine in double-stranded DNA + formaldehyde + succinate + CO2 + H(+)</text>
        <dbReference type="Rhea" id="RHEA:70439"/>
        <dbReference type="Rhea" id="RHEA-COMP:14237"/>
        <dbReference type="Rhea" id="RHEA-COMP:17070"/>
        <dbReference type="ChEBI" id="CHEBI:15378"/>
        <dbReference type="ChEBI" id="CHEBI:15379"/>
        <dbReference type="ChEBI" id="CHEBI:16526"/>
        <dbReference type="ChEBI" id="CHEBI:16810"/>
        <dbReference type="ChEBI" id="CHEBI:16842"/>
        <dbReference type="ChEBI" id="CHEBI:30031"/>
        <dbReference type="ChEBI" id="CHEBI:85452"/>
        <dbReference type="ChEBI" id="CHEBI:139075"/>
    </reaction>
    <physiologicalReaction direction="left-to-right" evidence="15">
        <dbReference type="Rhea" id="RHEA:70440"/>
    </physiologicalReaction>
</comment>
<evidence type="ECO:0000256" key="18">
    <source>
        <dbReference type="ARBA" id="ARBA00052597"/>
    </source>
</evidence>
<dbReference type="GO" id="GO:0008198">
    <property type="term" value="F:ferrous iron binding"/>
    <property type="evidence" value="ECO:0007669"/>
    <property type="project" value="TreeGrafter"/>
</dbReference>
<evidence type="ECO:0000256" key="16">
    <source>
        <dbReference type="ARBA" id="ARBA00051434"/>
    </source>
</evidence>
<dbReference type="GO" id="GO:0051747">
    <property type="term" value="F:cytosine C-5 DNA demethylase activity"/>
    <property type="evidence" value="ECO:0007669"/>
    <property type="project" value="UniProtKB-ARBA"/>
</dbReference>
<evidence type="ECO:0000259" key="28">
    <source>
        <dbReference type="PROSITE" id="PS51471"/>
    </source>
</evidence>
<keyword evidence="7" id="KW-0223">Dioxygenase</keyword>
<protein>
    <recommendedName>
        <fullName evidence="24">DNA oxidative demethylase ALKBH2</fullName>
        <ecNumber evidence="23">1.14.11.33</ecNumber>
    </recommendedName>
    <alternativeName>
        <fullName evidence="25">Alkylated DNA repair protein alkB homolog 2</fullName>
    </alternativeName>
    <alternativeName>
        <fullName evidence="26">Alpha-ketoglutarate-dependent dioxygenase alkB homolog 2</fullName>
    </alternativeName>
</protein>
<proteinExistence type="predicted"/>
<evidence type="ECO:0000256" key="4">
    <source>
        <dbReference type="ARBA" id="ARBA00022723"/>
    </source>
</evidence>
<sequence>MAQSLHEINLSSLSWKNIKNDSLDLEYAVTIPRSIANTLLKELEETLCYYTGDLAKIKVFGKIYPLPRQQVAFGDPGISYTYSGITVPALPWTPAILSIRDFLFKLKGIKYDFVLVNKYRNGNDHMGEHRDNEPDLDPNFPIASVSFGAERPFILKHRDARKPGPNKKAIPKITINLEHGSVLLMNPPTNEVWYHSLPTRKRILGARINLTFRKMRTKNIS</sequence>
<dbReference type="FunFam" id="2.60.120.590:FF:000004">
    <property type="entry name" value="DNA oxidative demethylase ALKBH2"/>
    <property type="match status" value="1"/>
</dbReference>
<comment type="catalytic activity">
    <reaction evidence="16">
        <text>a 3,N(4)-etheno-2'-deoxycytidine in double-stranded DNA + 2-oxoglutarate + O2 + H2O = a 2'-deoxycytidine in double-stranded DNA + glyoxal + succinate + CO2</text>
        <dbReference type="Rhea" id="RHEA:70467"/>
        <dbReference type="Rhea" id="RHEA-COMP:17070"/>
        <dbReference type="Rhea" id="RHEA-COMP:17905"/>
        <dbReference type="ChEBI" id="CHEBI:15377"/>
        <dbReference type="ChEBI" id="CHEBI:15379"/>
        <dbReference type="ChEBI" id="CHEBI:16526"/>
        <dbReference type="ChEBI" id="CHEBI:16810"/>
        <dbReference type="ChEBI" id="CHEBI:30031"/>
        <dbReference type="ChEBI" id="CHEBI:34779"/>
        <dbReference type="ChEBI" id="CHEBI:85452"/>
        <dbReference type="ChEBI" id="CHEBI:189585"/>
    </reaction>
    <physiologicalReaction direction="left-to-right" evidence="16">
        <dbReference type="Rhea" id="RHEA:70468"/>
    </physiologicalReaction>
</comment>
<dbReference type="GO" id="GO:0005654">
    <property type="term" value="C:nucleoplasm"/>
    <property type="evidence" value="ECO:0007669"/>
    <property type="project" value="UniProtKB-SubCell"/>
</dbReference>
<feature type="binding site" evidence="27">
    <location>
        <begin position="80"/>
        <end position="82"/>
    </location>
    <ligand>
        <name>substrate</name>
    </ligand>
</feature>
<evidence type="ECO:0000256" key="11">
    <source>
        <dbReference type="ARBA" id="ARBA00023242"/>
    </source>
</evidence>
<keyword evidence="29" id="KW-1185">Reference proteome</keyword>
<evidence type="ECO:0000256" key="7">
    <source>
        <dbReference type="ARBA" id="ARBA00022964"/>
    </source>
</evidence>
<dbReference type="PROSITE" id="PS51471">
    <property type="entry name" value="FE2OG_OXY"/>
    <property type="match status" value="1"/>
</dbReference>
<evidence type="ECO:0000256" key="8">
    <source>
        <dbReference type="ARBA" id="ARBA00023002"/>
    </source>
</evidence>
<dbReference type="InterPro" id="IPR037151">
    <property type="entry name" value="AlkB-like_sf"/>
</dbReference>
<dbReference type="OMA" id="TQHHWQH"/>
<evidence type="ECO:0000256" key="22">
    <source>
        <dbReference type="ARBA" id="ARBA00062909"/>
    </source>
</evidence>
<evidence type="ECO:0000256" key="5">
    <source>
        <dbReference type="ARBA" id="ARBA00022763"/>
    </source>
</evidence>
<comment type="catalytic activity">
    <reaction evidence="14">
        <text>a 1,N(6)-etheno-2'-deoxyadenosine in single-stranded DNA + 2-oxoglutarate + O2 + H2O = a 2'-deoxyadenosine in single-stranded DNA + glyoxal + succinate + CO2</text>
        <dbReference type="Rhea" id="RHEA:70459"/>
        <dbReference type="Rhea" id="RHEA-COMP:17896"/>
        <dbReference type="Rhea" id="RHEA-COMP:17904"/>
        <dbReference type="ChEBI" id="CHEBI:15377"/>
        <dbReference type="ChEBI" id="CHEBI:15379"/>
        <dbReference type="ChEBI" id="CHEBI:16526"/>
        <dbReference type="ChEBI" id="CHEBI:16810"/>
        <dbReference type="ChEBI" id="CHEBI:30031"/>
        <dbReference type="ChEBI" id="CHEBI:34779"/>
        <dbReference type="ChEBI" id="CHEBI:90615"/>
        <dbReference type="ChEBI" id="CHEBI:189583"/>
    </reaction>
    <physiologicalReaction direction="left-to-right" evidence="14">
        <dbReference type="Rhea" id="RHEA:70460"/>
    </physiologicalReaction>
</comment>
<evidence type="ECO:0000256" key="20">
    <source>
        <dbReference type="ARBA" id="ARBA00052800"/>
    </source>
</evidence>
<feature type="binding site" evidence="27">
    <location>
        <position position="211"/>
    </location>
    <ligand>
        <name>2-oxoglutarate</name>
        <dbReference type="ChEBI" id="CHEBI:16810"/>
    </ligand>
</feature>
<evidence type="ECO:0000313" key="29">
    <source>
        <dbReference type="Proteomes" id="UP001652626"/>
    </source>
</evidence>
<dbReference type="Gene3D" id="2.60.120.590">
    <property type="entry name" value="Alpha-ketoglutarate-dependent dioxygenase AlkB-like"/>
    <property type="match status" value="1"/>
</dbReference>
<comment type="catalytic activity">
    <reaction evidence="21">
        <text>a methylated nucleobase within DNA + 2-oxoglutarate + O2 = a nucleobase within DNA + formaldehyde + succinate + CO2</text>
        <dbReference type="Rhea" id="RHEA:30299"/>
        <dbReference type="Rhea" id="RHEA-COMP:12192"/>
        <dbReference type="Rhea" id="RHEA-COMP:12193"/>
        <dbReference type="ChEBI" id="CHEBI:15379"/>
        <dbReference type="ChEBI" id="CHEBI:16526"/>
        <dbReference type="ChEBI" id="CHEBI:16810"/>
        <dbReference type="ChEBI" id="CHEBI:16842"/>
        <dbReference type="ChEBI" id="CHEBI:30031"/>
        <dbReference type="ChEBI" id="CHEBI:32875"/>
        <dbReference type="ChEBI" id="CHEBI:64428"/>
        <dbReference type="EC" id="1.14.11.33"/>
    </reaction>
    <physiologicalReaction direction="left-to-right" evidence="21">
        <dbReference type="Rhea" id="RHEA:30300"/>
    </physiologicalReaction>
</comment>
<evidence type="ECO:0000256" key="12">
    <source>
        <dbReference type="ARBA" id="ARBA00051010"/>
    </source>
</evidence>
<comment type="cofactor">
    <cofactor evidence="1">
        <name>Fe(2+)</name>
        <dbReference type="ChEBI" id="CHEBI:29033"/>
    </cofactor>
</comment>
<comment type="subunit">
    <text evidence="22">Interacts with PCNA homotrimer; this interaction is enhanced during the S-phase of the cell cycle. Interacts with nucleolar proteins NCL, UBTF and NPM1. Interacts with XRCC5-XRCC6 heterodimer.</text>
</comment>
<dbReference type="GO" id="GO:0005730">
    <property type="term" value="C:nucleolus"/>
    <property type="evidence" value="ECO:0007669"/>
    <property type="project" value="UniProtKB-SubCell"/>
</dbReference>
<evidence type="ECO:0000256" key="15">
    <source>
        <dbReference type="ARBA" id="ARBA00051376"/>
    </source>
</evidence>
<dbReference type="Pfam" id="PF13532">
    <property type="entry name" value="2OG-FeII_Oxy_2"/>
    <property type="match status" value="1"/>
</dbReference>
<evidence type="ECO:0000256" key="6">
    <source>
        <dbReference type="ARBA" id="ARBA00022842"/>
    </source>
</evidence>
<dbReference type="PANTHER" id="PTHR31573">
    <property type="entry name" value="ALPHA-KETOGLUTARATE-DEPENDENT DIOXYGENASE ALKB HOMOLOG 2"/>
    <property type="match status" value="1"/>
</dbReference>
<dbReference type="SUPFAM" id="SSF51197">
    <property type="entry name" value="Clavaminate synthase-like"/>
    <property type="match status" value="1"/>
</dbReference>
<dbReference type="GeneID" id="113404767"/>
<accession>A0A8B8IXV7</accession>
<evidence type="ECO:0000256" key="25">
    <source>
        <dbReference type="ARBA" id="ARBA00077989"/>
    </source>
</evidence>
<keyword evidence="4" id="KW-0479">Metal-binding</keyword>
<dbReference type="InterPro" id="IPR027450">
    <property type="entry name" value="AlkB-like"/>
</dbReference>
<comment type="catalytic activity">
    <reaction evidence="13">
        <text>an N(3)-methyl-2'-deoxycytidine in single-stranded DNA + 2-oxoglutarate + O2 = a 2'-deoxycytidine in single-stranded DNA + formaldehyde + succinate + CO2 + H(+)</text>
        <dbReference type="Rhea" id="RHEA:70435"/>
        <dbReference type="Rhea" id="RHEA-COMP:12846"/>
        <dbReference type="Rhea" id="RHEA-COMP:17894"/>
        <dbReference type="ChEBI" id="CHEBI:15378"/>
        <dbReference type="ChEBI" id="CHEBI:15379"/>
        <dbReference type="ChEBI" id="CHEBI:16526"/>
        <dbReference type="ChEBI" id="CHEBI:16810"/>
        <dbReference type="ChEBI" id="CHEBI:16842"/>
        <dbReference type="ChEBI" id="CHEBI:30031"/>
        <dbReference type="ChEBI" id="CHEBI:85452"/>
        <dbReference type="ChEBI" id="CHEBI:139075"/>
    </reaction>
    <physiologicalReaction direction="left-to-right" evidence="13">
        <dbReference type="Rhea" id="RHEA:70436"/>
    </physiologicalReaction>
</comment>
<keyword evidence="11" id="KW-0539">Nucleus</keyword>
<dbReference type="GO" id="GO:0035516">
    <property type="term" value="F:broad specificity oxidative DNA demethylase activity"/>
    <property type="evidence" value="ECO:0007669"/>
    <property type="project" value="UniProtKB-EC"/>
</dbReference>
<evidence type="ECO:0000256" key="3">
    <source>
        <dbReference type="ARBA" id="ARBA00004642"/>
    </source>
</evidence>
<keyword evidence="10" id="KW-0234">DNA repair</keyword>
<reference evidence="30" key="1">
    <citation type="submission" date="2025-08" db="UniProtKB">
        <authorList>
            <consortium name="RefSeq"/>
        </authorList>
    </citation>
    <scope>IDENTIFICATION</scope>
    <source>
        <tissue evidence="30">Whole body</tissue>
    </source>
</reference>
<feature type="binding site" evidence="27">
    <location>
        <position position="213"/>
    </location>
    <ligand>
        <name>2-oxoglutarate</name>
        <dbReference type="ChEBI" id="CHEBI:16810"/>
    </ligand>
</feature>
<dbReference type="Proteomes" id="UP001652626">
    <property type="component" value="Chromosome 8"/>
</dbReference>
<feature type="binding site" evidence="27">
    <location>
        <position position="129"/>
    </location>
    <ligand>
        <name>2-oxoglutarate</name>
        <dbReference type="ChEBI" id="CHEBI:16810"/>
    </ligand>
</feature>
<dbReference type="RefSeq" id="XP_026501557.1">
    <property type="nucleotide sequence ID" value="XM_026645772.2"/>
</dbReference>
<evidence type="ECO:0000313" key="30">
    <source>
        <dbReference type="RefSeq" id="XP_026501557.1"/>
    </source>
</evidence>
<evidence type="ECO:0000256" key="24">
    <source>
        <dbReference type="ARBA" id="ARBA00072134"/>
    </source>
</evidence>
<feature type="domain" description="Fe2OG dioxygenase" evidence="28">
    <location>
        <begin position="110"/>
        <end position="216"/>
    </location>
</feature>
<evidence type="ECO:0000256" key="2">
    <source>
        <dbReference type="ARBA" id="ARBA00004604"/>
    </source>
</evidence>
<keyword evidence="8" id="KW-0560">Oxidoreductase</keyword>
<evidence type="ECO:0000256" key="26">
    <source>
        <dbReference type="ARBA" id="ARBA00081727"/>
    </source>
</evidence>
<evidence type="ECO:0000256" key="17">
    <source>
        <dbReference type="ARBA" id="ARBA00051755"/>
    </source>
</evidence>
<dbReference type="OrthoDB" id="445341at2759"/>
<feature type="binding site" evidence="27">
    <location>
        <position position="117"/>
    </location>
    <ligand>
        <name>2-oxoglutarate</name>
        <dbReference type="ChEBI" id="CHEBI:16810"/>
    </ligand>
</feature>
<feature type="binding site" evidence="27">
    <location>
        <position position="195"/>
    </location>
    <ligand>
        <name>2-oxoglutarate</name>
        <dbReference type="ChEBI" id="CHEBI:16810"/>
    </ligand>
</feature>
<feature type="binding site" evidence="27">
    <location>
        <begin position="60"/>
        <end position="62"/>
    </location>
    <ligand>
        <name>substrate</name>
    </ligand>
</feature>
<keyword evidence="5" id="KW-0227">DNA damage</keyword>
<comment type="subcellular location">
    <subcellularLocation>
        <location evidence="2">Nucleus</location>
        <location evidence="2">Nucleolus</location>
    </subcellularLocation>
    <subcellularLocation>
        <location evidence="3">Nucleus</location>
        <location evidence="3">Nucleoplasm</location>
    </subcellularLocation>
</comment>
<dbReference type="GO" id="GO:0006307">
    <property type="term" value="P:DNA alkylation repair"/>
    <property type="evidence" value="ECO:0007669"/>
    <property type="project" value="UniProtKB-ARBA"/>
</dbReference>
<comment type="catalytic activity">
    <reaction evidence="17">
        <text>a 1,N(2)-etheno-2'-deoxyguanosine in double-stranded DNA + 2-oxoglutarate + O2 + H2O = a 2'-deoxyguanosine in double-stranded DNA + glyoxal + succinate + CO2</text>
        <dbReference type="Rhea" id="RHEA:70487"/>
        <dbReference type="Rhea" id="RHEA-COMP:17910"/>
        <dbReference type="Rhea" id="RHEA-COMP:17912"/>
        <dbReference type="ChEBI" id="CHEBI:15377"/>
        <dbReference type="ChEBI" id="CHEBI:15379"/>
        <dbReference type="ChEBI" id="CHEBI:16526"/>
        <dbReference type="ChEBI" id="CHEBI:16810"/>
        <dbReference type="ChEBI" id="CHEBI:30031"/>
        <dbReference type="ChEBI" id="CHEBI:34779"/>
        <dbReference type="ChEBI" id="CHEBI:85445"/>
        <dbReference type="ChEBI" id="CHEBI:189586"/>
    </reaction>
    <physiologicalReaction direction="left-to-right" evidence="17">
        <dbReference type="Rhea" id="RHEA:70488"/>
    </physiologicalReaction>
</comment>
<feature type="binding site" evidence="27">
    <location>
        <position position="207"/>
    </location>
    <ligand>
        <name>2-oxoglutarate</name>
        <dbReference type="ChEBI" id="CHEBI:16810"/>
    </ligand>
</feature>
<evidence type="ECO:0000256" key="14">
    <source>
        <dbReference type="ARBA" id="ARBA00051189"/>
    </source>
</evidence>
<name>A0A8B8IXV7_VANTA</name>
<dbReference type="PANTHER" id="PTHR31573:SF1">
    <property type="entry name" value="DNA OXIDATIVE DEMETHYLASE ALKBH2"/>
    <property type="match status" value="1"/>
</dbReference>
<evidence type="ECO:0000256" key="1">
    <source>
        <dbReference type="ARBA" id="ARBA00001954"/>
    </source>
</evidence>
<organism evidence="29 30">
    <name type="scientific">Vanessa tameamea</name>
    <name type="common">Kamehameha butterfly</name>
    <dbReference type="NCBI Taxonomy" id="334116"/>
    <lineage>
        <taxon>Eukaryota</taxon>
        <taxon>Metazoa</taxon>
        <taxon>Ecdysozoa</taxon>
        <taxon>Arthropoda</taxon>
        <taxon>Hexapoda</taxon>
        <taxon>Insecta</taxon>
        <taxon>Pterygota</taxon>
        <taxon>Neoptera</taxon>
        <taxon>Endopterygota</taxon>
        <taxon>Lepidoptera</taxon>
        <taxon>Glossata</taxon>
        <taxon>Ditrysia</taxon>
        <taxon>Papilionoidea</taxon>
        <taxon>Nymphalidae</taxon>
        <taxon>Nymphalinae</taxon>
        <taxon>Vanessa</taxon>
    </lineage>
</organism>
<evidence type="ECO:0000256" key="21">
    <source>
        <dbReference type="ARBA" id="ARBA00053025"/>
    </source>
</evidence>
<evidence type="ECO:0000256" key="13">
    <source>
        <dbReference type="ARBA" id="ARBA00051165"/>
    </source>
</evidence>
<dbReference type="InterPro" id="IPR032852">
    <property type="entry name" value="ALKBH2"/>
</dbReference>
<evidence type="ECO:0000256" key="19">
    <source>
        <dbReference type="ARBA" id="ARBA00052627"/>
    </source>
</evidence>
<keyword evidence="6" id="KW-0460">Magnesium</keyword>
<feature type="binding site" evidence="27">
    <location>
        <position position="119"/>
    </location>
    <ligand>
        <name>2-oxoglutarate</name>
        <dbReference type="ChEBI" id="CHEBI:16810"/>
    </ligand>
</feature>